<proteinExistence type="predicted"/>
<organism evidence="3 4">
    <name type="scientific">Paraglaciecola chathamensis</name>
    <dbReference type="NCBI Taxonomy" id="368405"/>
    <lineage>
        <taxon>Bacteria</taxon>
        <taxon>Pseudomonadati</taxon>
        <taxon>Pseudomonadota</taxon>
        <taxon>Gammaproteobacteria</taxon>
        <taxon>Alteromonadales</taxon>
        <taxon>Alteromonadaceae</taxon>
        <taxon>Paraglaciecola</taxon>
    </lineage>
</organism>
<dbReference type="InterPro" id="IPR000073">
    <property type="entry name" value="AB_hydrolase_1"/>
</dbReference>
<reference evidence="3 4" key="1">
    <citation type="submission" date="2020-12" db="EMBL/GenBank/DDBJ databases">
        <title>Draft genome sequences of nine environmental bacterial isolates colonizing plastic.</title>
        <authorList>
            <person name="Borre I."/>
            <person name="Sonnenschein E.C."/>
        </authorList>
    </citation>
    <scope>NUCLEOTIDE SEQUENCE [LARGE SCALE GENOMIC DNA]</scope>
    <source>
        <strain evidence="3 4">IB30</strain>
    </source>
</reference>
<evidence type="ECO:0000313" key="4">
    <source>
        <dbReference type="Proteomes" id="UP000649232"/>
    </source>
</evidence>
<dbReference type="Pfam" id="PF00561">
    <property type="entry name" value="Abhydrolase_1"/>
    <property type="match status" value="1"/>
</dbReference>
<dbReference type="PANTHER" id="PTHR46118">
    <property type="entry name" value="PROTEIN ABHD11"/>
    <property type="match status" value="1"/>
</dbReference>
<dbReference type="PRINTS" id="PR00111">
    <property type="entry name" value="ABHYDROLASE"/>
</dbReference>
<feature type="domain" description="AB hydrolase-1" evidence="2">
    <location>
        <begin position="13"/>
        <end position="243"/>
    </location>
</feature>
<dbReference type="GO" id="GO:0016787">
    <property type="term" value="F:hydrolase activity"/>
    <property type="evidence" value="ECO:0007669"/>
    <property type="project" value="UniProtKB-KW"/>
</dbReference>
<gene>
    <name evidence="3" type="ORF">JEU11_04360</name>
</gene>
<dbReference type="InterPro" id="IPR029058">
    <property type="entry name" value="AB_hydrolase_fold"/>
</dbReference>
<dbReference type="EMBL" id="JAEILT010000005">
    <property type="protein sequence ID" value="MBJ2135679.1"/>
    <property type="molecule type" value="Genomic_DNA"/>
</dbReference>
<dbReference type="SUPFAM" id="SSF53474">
    <property type="entry name" value="alpha/beta-Hydrolases"/>
    <property type="match status" value="1"/>
</dbReference>
<dbReference type="PRINTS" id="PR00412">
    <property type="entry name" value="EPOXHYDRLASE"/>
</dbReference>
<evidence type="ECO:0000259" key="2">
    <source>
        <dbReference type="Pfam" id="PF00561"/>
    </source>
</evidence>
<sequence length="256" mass="29276">MHHRIDHGAENQPWLLLIHGLFGSLDNLAMLRRQLNKEFNIISIDLPDHGKSQHSEQFSFPAYAQAVIHLLSTLEITKIHLVGHSLGGKIAMQMALSQPDLITTLTVLDIAPVTYEPRHENVFKSLLSVNLTEIDDRKDADKQMSEFVSEASVRQFLLKSLYQDNDSGHWHWRFNLALLDRDYPLLSKGIDSEQKFSKPVLFLKGEKSDYLKASYTKQTTELFPDSRVRVISGVGHWLHAEKPSECAKHIRTFLLN</sequence>
<comment type="caution">
    <text evidence="3">The sequence shown here is derived from an EMBL/GenBank/DDBJ whole genome shotgun (WGS) entry which is preliminary data.</text>
</comment>
<name>A0ABS0WB51_9ALTE</name>
<dbReference type="Gene3D" id="3.40.50.1820">
    <property type="entry name" value="alpha/beta hydrolase"/>
    <property type="match status" value="1"/>
</dbReference>
<accession>A0ABS0WB51</accession>
<evidence type="ECO:0000313" key="3">
    <source>
        <dbReference type="EMBL" id="MBJ2135679.1"/>
    </source>
</evidence>
<protein>
    <submittedName>
        <fullName evidence="3">Alpha/beta fold hydrolase</fullName>
    </submittedName>
</protein>
<dbReference type="Proteomes" id="UP000649232">
    <property type="component" value="Unassembled WGS sequence"/>
</dbReference>
<evidence type="ECO:0000256" key="1">
    <source>
        <dbReference type="ARBA" id="ARBA00022801"/>
    </source>
</evidence>
<keyword evidence="1 3" id="KW-0378">Hydrolase</keyword>
<dbReference type="PANTHER" id="PTHR46118:SF4">
    <property type="entry name" value="PROTEIN ABHD11"/>
    <property type="match status" value="1"/>
</dbReference>
<dbReference type="InterPro" id="IPR000639">
    <property type="entry name" value="Epox_hydrolase-like"/>
</dbReference>
<dbReference type="RefSeq" id="WP_198823910.1">
    <property type="nucleotide sequence ID" value="NZ_JAEILT010000005.1"/>
</dbReference>